<dbReference type="PANTHER" id="PTHR10773:SF19">
    <property type="match status" value="1"/>
</dbReference>
<evidence type="ECO:0000313" key="1">
    <source>
        <dbReference type="EMBL" id="KAF2890863.1"/>
    </source>
</evidence>
<gene>
    <name evidence="1" type="ORF">ILUMI_15310</name>
</gene>
<feature type="non-terminal residue" evidence="1">
    <location>
        <position position="1"/>
    </location>
</feature>
<sequence length="157" mass="17506">RISVIHAPPKISNLSIDDYTRHQYLKKLAHTEKEKQKNSALNDPSKVIFTMDVQSVTPKLNVSLAYYKMKLVVHNFTFSNLISKRDDCYIGHEKAGEATSNEFTTIVVNQVQNSSTSDIKEVVIFSDGCGYQNGNLSLGNALSNLAEAKGLNFFSFI</sequence>
<dbReference type="PANTHER" id="PTHR10773">
    <property type="entry name" value="DNA-DIRECTED RNA POLYMERASES I, II, AND III SUBUNIT RPABC2"/>
    <property type="match status" value="1"/>
</dbReference>
<organism evidence="1 2">
    <name type="scientific">Ignelater luminosus</name>
    <name type="common">Cucubano</name>
    <name type="synonym">Pyrophorus luminosus</name>
    <dbReference type="NCBI Taxonomy" id="2038154"/>
    <lineage>
        <taxon>Eukaryota</taxon>
        <taxon>Metazoa</taxon>
        <taxon>Ecdysozoa</taxon>
        <taxon>Arthropoda</taxon>
        <taxon>Hexapoda</taxon>
        <taxon>Insecta</taxon>
        <taxon>Pterygota</taxon>
        <taxon>Neoptera</taxon>
        <taxon>Endopterygota</taxon>
        <taxon>Coleoptera</taxon>
        <taxon>Polyphaga</taxon>
        <taxon>Elateriformia</taxon>
        <taxon>Elateroidea</taxon>
        <taxon>Elateridae</taxon>
        <taxon>Agrypninae</taxon>
        <taxon>Pyrophorini</taxon>
        <taxon>Ignelater</taxon>
    </lineage>
</organism>
<proteinExistence type="predicted"/>
<accession>A0A8K0GA23</accession>
<comment type="caution">
    <text evidence="1">The sequence shown here is derived from an EMBL/GenBank/DDBJ whole genome shotgun (WGS) entry which is preliminary data.</text>
</comment>
<name>A0A8K0GA23_IGNLU</name>
<dbReference type="AlphaFoldDB" id="A0A8K0GA23"/>
<protein>
    <submittedName>
        <fullName evidence="1">Uncharacterized protein</fullName>
    </submittedName>
</protein>
<dbReference type="EMBL" id="VTPC01045037">
    <property type="protein sequence ID" value="KAF2890863.1"/>
    <property type="molecule type" value="Genomic_DNA"/>
</dbReference>
<dbReference type="OrthoDB" id="6748100at2759"/>
<dbReference type="Proteomes" id="UP000801492">
    <property type="component" value="Unassembled WGS sequence"/>
</dbReference>
<keyword evidence="2" id="KW-1185">Reference proteome</keyword>
<reference evidence="1" key="1">
    <citation type="submission" date="2019-08" db="EMBL/GenBank/DDBJ databases">
        <title>The genome of the North American firefly Photinus pyralis.</title>
        <authorList>
            <consortium name="Photinus pyralis genome working group"/>
            <person name="Fallon T.R."/>
            <person name="Sander Lower S.E."/>
            <person name="Weng J.-K."/>
        </authorList>
    </citation>
    <scope>NUCLEOTIDE SEQUENCE</scope>
    <source>
        <strain evidence="1">TRF0915ILg1</strain>
        <tissue evidence="1">Whole body</tissue>
    </source>
</reference>
<evidence type="ECO:0000313" key="2">
    <source>
        <dbReference type="Proteomes" id="UP000801492"/>
    </source>
</evidence>